<accession>A0A9D4UE83</accession>
<organism evidence="4 5">
    <name type="scientific">Adiantum capillus-veneris</name>
    <name type="common">Maidenhair fern</name>
    <dbReference type="NCBI Taxonomy" id="13818"/>
    <lineage>
        <taxon>Eukaryota</taxon>
        <taxon>Viridiplantae</taxon>
        <taxon>Streptophyta</taxon>
        <taxon>Embryophyta</taxon>
        <taxon>Tracheophyta</taxon>
        <taxon>Polypodiopsida</taxon>
        <taxon>Polypodiidae</taxon>
        <taxon>Polypodiales</taxon>
        <taxon>Pteridineae</taxon>
        <taxon>Pteridaceae</taxon>
        <taxon>Vittarioideae</taxon>
        <taxon>Adiantum</taxon>
    </lineage>
</organism>
<dbReference type="PROSITE" id="PS51140">
    <property type="entry name" value="CUE"/>
    <property type="match status" value="1"/>
</dbReference>
<dbReference type="InterPro" id="IPR053242">
    <property type="entry name" value="PAM2-like_domain"/>
</dbReference>
<dbReference type="GO" id="GO:0043130">
    <property type="term" value="F:ubiquitin binding"/>
    <property type="evidence" value="ECO:0007669"/>
    <property type="project" value="InterPro"/>
</dbReference>
<dbReference type="PANTHER" id="PTHR46651:SF1">
    <property type="entry name" value="SMALL MUTS RELATED FAMILY PROTEIN"/>
    <property type="match status" value="1"/>
</dbReference>
<dbReference type="PROSITE" id="PS50828">
    <property type="entry name" value="SMR"/>
    <property type="match status" value="1"/>
</dbReference>
<keyword evidence="5" id="KW-1185">Reference proteome</keyword>
<dbReference type="SMART" id="SM00463">
    <property type="entry name" value="SMR"/>
    <property type="match status" value="1"/>
</dbReference>
<dbReference type="InterPro" id="IPR013899">
    <property type="entry name" value="DUF1771"/>
</dbReference>
<evidence type="ECO:0000256" key="1">
    <source>
        <dbReference type="SAM" id="MobiDB-lite"/>
    </source>
</evidence>
<dbReference type="EMBL" id="JABFUD020000018">
    <property type="protein sequence ID" value="KAI5066180.1"/>
    <property type="molecule type" value="Genomic_DNA"/>
</dbReference>
<evidence type="ECO:0000259" key="2">
    <source>
        <dbReference type="PROSITE" id="PS50828"/>
    </source>
</evidence>
<dbReference type="SMART" id="SM01162">
    <property type="entry name" value="DUF1771"/>
    <property type="match status" value="1"/>
</dbReference>
<evidence type="ECO:0000259" key="3">
    <source>
        <dbReference type="PROSITE" id="PS51140"/>
    </source>
</evidence>
<feature type="domain" description="CUE" evidence="3">
    <location>
        <begin position="193"/>
        <end position="236"/>
    </location>
</feature>
<evidence type="ECO:0000313" key="5">
    <source>
        <dbReference type="Proteomes" id="UP000886520"/>
    </source>
</evidence>
<dbReference type="Proteomes" id="UP000886520">
    <property type="component" value="Chromosome 18"/>
</dbReference>
<name>A0A9D4UE83_ADICA</name>
<dbReference type="InterPro" id="IPR036063">
    <property type="entry name" value="Smr_dom_sf"/>
</dbReference>
<dbReference type="AlphaFoldDB" id="A0A9D4UE83"/>
<dbReference type="SUPFAM" id="SSF160443">
    <property type="entry name" value="SMR domain-like"/>
    <property type="match status" value="1"/>
</dbReference>
<dbReference type="InterPro" id="IPR002625">
    <property type="entry name" value="Smr_dom"/>
</dbReference>
<comment type="caution">
    <text evidence="4">The sequence shown here is derived from an EMBL/GenBank/DDBJ whole genome shotgun (WGS) entry which is preliminary data.</text>
</comment>
<dbReference type="InterPro" id="IPR003892">
    <property type="entry name" value="CUE"/>
</dbReference>
<feature type="region of interest" description="Disordered" evidence="1">
    <location>
        <begin position="1"/>
        <end position="67"/>
    </location>
</feature>
<feature type="compositionally biased region" description="Polar residues" evidence="1">
    <location>
        <begin position="25"/>
        <end position="63"/>
    </location>
</feature>
<gene>
    <name evidence="4" type="ORF">GOP47_0018804</name>
</gene>
<reference evidence="4" key="1">
    <citation type="submission" date="2021-01" db="EMBL/GenBank/DDBJ databases">
        <title>Adiantum capillus-veneris genome.</title>
        <authorList>
            <person name="Fang Y."/>
            <person name="Liao Q."/>
        </authorList>
    </citation>
    <scope>NUCLEOTIDE SEQUENCE</scope>
    <source>
        <strain evidence="4">H3</strain>
        <tissue evidence="4">Leaf</tissue>
    </source>
</reference>
<evidence type="ECO:0000313" key="4">
    <source>
        <dbReference type="EMBL" id="KAI5066180.1"/>
    </source>
</evidence>
<dbReference type="Pfam" id="PF08590">
    <property type="entry name" value="DUF1771"/>
    <property type="match status" value="1"/>
</dbReference>
<feature type="compositionally biased region" description="Polar residues" evidence="1">
    <location>
        <begin position="1"/>
        <end position="15"/>
    </location>
</feature>
<dbReference type="OrthoDB" id="3231855at2759"/>
<dbReference type="PANTHER" id="PTHR46651">
    <property type="entry name" value="POLYADENYLATE-BINDING PROTEIN-INTERACTING PROTEIN 7"/>
    <property type="match status" value="1"/>
</dbReference>
<dbReference type="Gene3D" id="3.30.1370.110">
    <property type="match status" value="1"/>
</dbReference>
<protein>
    <recommendedName>
        <fullName evidence="6">Smr domain-containing protein</fullName>
    </recommendedName>
</protein>
<feature type="domain" description="Smr" evidence="2">
    <location>
        <begin position="440"/>
        <end position="521"/>
    </location>
</feature>
<evidence type="ECO:0008006" key="6">
    <source>
        <dbReference type="Google" id="ProtNLM"/>
    </source>
</evidence>
<proteinExistence type="predicted"/>
<sequence length="521" mass="57613">MNPVSTASSRRTLLNPNAREFVPTSLRSSSSATITTVGDETEPSTASDNGKTFSDKTVSSDTCASDEESRRYWNAQLPDDILTPDTDFFVPAAEDGIELGTGASASESSGIKESIDYVADNLSWERTPSNGKQLSGPAQIDTYDYATNCNIPRQLWEEEHALSSFQLSPTSANWGNGSLYSSAFGQVAFKENNMMDALSVLSNEFPNIPVPSLAEVYQANGGDLSLTVRVLNQLKLQDEAISWHNIPSPSRFSLNSRSLDFSAPSTPELASGLSHLLEDVDVQHPDFPRLVRKNNSQWPYERHGPAEISLGPSSFSSMNSYSSLFDGELNEDRFDLSHLHHKHRLSPRNWVETDDALVNLLSELRDEARNHGRIRNVYFEQARQAFFVGNRVLAKEASAKGQFHNRLMKAAQNKAAEIESQRSMSNAQAPSFGPGQTQLLDLRGLHVNEAIHILKRDLSALRLAARSSRQRQQVFISVGTGHQKGSRTPARLLFAVKRYLAEEELLNFTEAQPGILKVVMS</sequence>